<gene>
    <name evidence="2" type="primary">LOC141375121</name>
</gene>
<reference evidence="2" key="1">
    <citation type="submission" date="2025-08" db="UniProtKB">
        <authorList>
            <consortium name="RefSeq"/>
        </authorList>
    </citation>
    <scope>IDENTIFICATION</scope>
    <source>
        <strain evidence="2">Tuebingen</strain>
        <tissue evidence="2">Fibroblasts and whole tissue</tissue>
    </source>
</reference>
<sequence>MACIILFKGFIKALSTISVIMQVSTLILAFIMVTPVMTTAANLTDPCNNYTVLNDAWRSVNNTYNTYCDQSVSWSGWYRLFINGLSAHIPDTCVAMSRCGTSFPLWIRGGHPTVQDGVVTRDVCANAYTYCCFYGSYPIRVKACPGNYYVYELLKPTICNLAYCADVGSVIISSTAATPVVVTPDPCYTYTVLDDPWRANSSQKSGIYKRDIFVYWSGWYRLFINGLSAHIPDTCVAVYSCGTLIPLWIRGGHPTVKDGVVTRDVCGNDGSGYCCYFGSFSIRVKACPGNYYVYELRSPSLESSVYCAVVSNMSSINTTVTPQTSSAESSSSWVLITAGVIGAAFVMCIIVMVFMLIRRKRVTPSAEQTSKEPQPQHSAVEPPEVSYMTLDPNSTCPEYNTLDIMKRSSENTKSSEGQYLDYYNIVN</sequence>
<evidence type="ECO:0000313" key="1">
    <source>
        <dbReference type="Proteomes" id="UP000000437"/>
    </source>
</evidence>
<proteinExistence type="predicted"/>
<name>A0AC58G0R9_DANRE</name>
<organism evidence="1 2">
    <name type="scientific">Danio rerio</name>
    <name type="common">Zebrafish</name>
    <name type="synonym">Brachydanio rerio</name>
    <dbReference type="NCBI Taxonomy" id="7955"/>
    <lineage>
        <taxon>Eukaryota</taxon>
        <taxon>Metazoa</taxon>
        <taxon>Chordata</taxon>
        <taxon>Craniata</taxon>
        <taxon>Vertebrata</taxon>
        <taxon>Euteleostomi</taxon>
        <taxon>Actinopterygii</taxon>
        <taxon>Neopterygii</taxon>
        <taxon>Teleostei</taxon>
        <taxon>Ostariophysi</taxon>
        <taxon>Cypriniformes</taxon>
        <taxon>Danionidae</taxon>
        <taxon>Danioninae</taxon>
        <taxon>Danio</taxon>
    </lineage>
</organism>
<protein>
    <submittedName>
        <fullName evidence="2">Uncharacterized protein isoform X1</fullName>
    </submittedName>
</protein>
<dbReference type="RefSeq" id="XP_073763339.1">
    <property type="nucleotide sequence ID" value="XM_073907238.1"/>
</dbReference>
<accession>A0AC58G0R9</accession>
<evidence type="ECO:0000313" key="2">
    <source>
        <dbReference type="RefSeq" id="XP_073763339.1"/>
    </source>
</evidence>
<keyword evidence="1" id="KW-1185">Reference proteome</keyword>
<dbReference type="Proteomes" id="UP000000437">
    <property type="component" value="Chromosome 1"/>
</dbReference>